<feature type="transmembrane region" description="Helical" evidence="1">
    <location>
        <begin position="265"/>
        <end position="282"/>
    </location>
</feature>
<dbReference type="KEGG" id="lpaa:BHS01_09110"/>
<evidence type="ECO:0008006" key="4">
    <source>
        <dbReference type="Google" id="ProtNLM"/>
    </source>
</evidence>
<keyword evidence="1" id="KW-0472">Membrane</keyword>
<protein>
    <recommendedName>
        <fullName evidence="4">Polysaccharide polymerase</fullName>
    </recommendedName>
</protein>
<evidence type="ECO:0000313" key="2">
    <source>
        <dbReference type="EMBL" id="QDJ28675.1"/>
    </source>
</evidence>
<feature type="transmembrane region" description="Helical" evidence="1">
    <location>
        <begin position="60"/>
        <end position="77"/>
    </location>
</feature>
<reference evidence="2 3" key="1">
    <citation type="submission" date="2016-09" db="EMBL/GenBank/DDBJ databases">
        <title>Lactic acid bacteria from MAP meat Genome sequencing and assembly.</title>
        <authorList>
            <person name="Behr J."/>
            <person name="Hilgarth M."/>
            <person name="Vogel R.F."/>
        </authorList>
    </citation>
    <scope>NUCLEOTIDE SEQUENCE [LARGE SCALE GENOMIC DNA]</scope>
    <source>
        <strain evidence="2 3">TMW21615</strain>
    </source>
</reference>
<name>A0A7L4WH37_9LACT</name>
<feature type="transmembrane region" description="Helical" evidence="1">
    <location>
        <begin position="303"/>
        <end position="325"/>
    </location>
</feature>
<feature type="transmembrane region" description="Helical" evidence="1">
    <location>
        <begin position="225"/>
        <end position="245"/>
    </location>
</feature>
<accession>A0A7L4WH37</accession>
<feature type="transmembrane region" description="Helical" evidence="1">
    <location>
        <begin position="97"/>
        <end position="119"/>
    </location>
</feature>
<feature type="transmembrane region" description="Helical" evidence="1">
    <location>
        <begin position="345"/>
        <end position="371"/>
    </location>
</feature>
<evidence type="ECO:0000313" key="3">
    <source>
        <dbReference type="Proteomes" id="UP000516280"/>
    </source>
</evidence>
<dbReference type="Proteomes" id="UP000516280">
    <property type="component" value="Chromosome"/>
</dbReference>
<keyword evidence="1" id="KW-0812">Transmembrane</keyword>
<gene>
    <name evidence="2" type="ORF">BHS01_09110</name>
</gene>
<feature type="transmembrane region" description="Helical" evidence="1">
    <location>
        <begin position="30"/>
        <end position="48"/>
    </location>
</feature>
<dbReference type="EMBL" id="CP017195">
    <property type="protein sequence ID" value="QDJ28675.1"/>
    <property type="molecule type" value="Genomic_DNA"/>
</dbReference>
<feature type="transmembrane region" description="Helical" evidence="1">
    <location>
        <begin position="5"/>
        <end position="24"/>
    </location>
</feature>
<evidence type="ECO:0000256" key="1">
    <source>
        <dbReference type="SAM" id="Phobius"/>
    </source>
</evidence>
<dbReference type="RefSeq" id="WP_109835263.1">
    <property type="nucleotide sequence ID" value="NZ_CP017195.1"/>
</dbReference>
<feature type="transmembrane region" description="Helical" evidence="1">
    <location>
        <begin position="183"/>
        <end position="213"/>
    </location>
</feature>
<sequence>MKLKYVLFFMGIYFICLINLSTLVLTAPTLVYYARFLIQFLGIIIVLIEIIKGETSSKEILLFFLLLSLSLVTYLFSKNMQPTYFTLIAFSFRKESISRIIQGFFATYTFLLVSILLFLKLGIVFSVTQYNSISNSVKPSLGFVQANSLGLVLFIIMASYLYIKTKKNEQKNSKRILKFVEFLFEFAIVYLLYLSGARSAQFAVLIAYFYYFIMKIKDKNLMRAILVNFTYLISISSIALSLFSINKQVLSQIGIWHRLDMFLSYRLSMGYLYYLKSGLSFFGKPFSSIDSNLYQINITVDNFYQHALFNLGFISFCVILIYFIFTLKYIFKKNQLTLLIPFVSFIVYGLGESSILYFYVGFVFYFVPLFYRNYNEII</sequence>
<proteinExistence type="predicted"/>
<keyword evidence="1" id="KW-1133">Transmembrane helix</keyword>
<organism evidence="2 3">
    <name type="scientific">Pseudolactococcus paracarnosus</name>
    <dbReference type="NCBI Taxonomy" id="2749962"/>
    <lineage>
        <taxon>Bacteria</taxon>
        <taxon>Bacillati</taxon>
        <taxon>Bacillota</taxon>
        <taxon>Bacilli</taxon>
        <taxon>Lactobacillales</taxon>
        <taxon>Streptococcaceae</taxon>
        <taxon>Pseudolactococcus</taxon>
    </lineage>
</organism>
<dbReference type="AlphaFoldDB" id="A0A7L4WH37"/>
<feature type="transmembrane region" description="Helical" evidence="1">
    <location>
        <begin position="140"/>
        <end position="163"/>
    </location>
</feature>